<name>A0ABX8R5U9_9ACTN</name>
<dbReference type="InterPro" id="IPR045428">
    <property type="entry name" value="EACC1"/>
</dbReference>
<proteinExistence type="predicted"/>
<organism evidence="2 3">
    <name type="scientific">Actinomadura graeca</name>
    <dbReference type="NCBI Taxonomy" id="2750812"/>
    <lineage>
        <taxon>Bacteria</taxon>
        <taxon>Bacillati</taxon>
        <taxon>Actinomycetota</taxon>
        <taxon>Actinomycetes</taxon>
        <taxon>Streptosporangiales</taxon>
        <taxon>Thermomonosporaceae</taxon>
        <taxon>Actinomadura</taxon>
    </lineage>
</organism>
<dbReference type="Proteomes" id="UP001049518">
    <property type="component" value="Chromosome"/>
</dbReference>
<evidence type="ECO:0000256" key="1">
    <source>
        <dbReference type="SAM" id="MobiDB-lite"/>
    </source>
</evidence>
<protein>
    <submittedName>
        <fullName evidence="2">Uncharacterized protein</fullName>
    </submittedName>
</protein>
<keyword evidence="3" id="KW-1185">Reference proteome</keyword>
<dbReference type="Pfam" id="PF19953">
    <property type="entry name" value="EACC1"/>
    <property type="match status" value="1"/>
</dbReference>
<gene>
    <name evidence="2" type="ORF">AGRA3207_002451</name>
</gene>
<accession>A0ABX8R5U9</accession>
<dbReference type="EMBL" id="CP059572">
    <property type="protein sequence ID" value="QXJ26461.1"/>
    <property type="molecule type" value="Genomic_DNA"/>
</dbReference>
<evidence type="ECO:0000313" key="2">
    <source>
        <dbReference type="EMBL" id="QXJ26461.1"/>
    </source>
</evidence>
<feature type="region of interest" description="Disordered" evidence="1">
    <location>
        <begin position="1"/>
        <end position="24"/>
    </location>
</feature>
<sequence>MLESPALETGFLEEAGPDREGRKGAGGEVALWVLGAATARPASQVLITLIKEWSTRERHRRVEISYGDDQVTLTGRPDDAQERLVREFLDRIDRRNRTE</sequence>
<evidence type="ECO:0000313" key="3">
    <source>
        <dbReference type="Proteomes" id="UP001049518"/>
    </source>
</evidence>
<reference evidence="2" key="1">
    <citation type="submission" date="2020-07" db="EMBL/GenBank/DDBJ databases">
        <authorList>
            <person name="Tarantini F.S."/>
            <person name="Hong K.W."/>
            <person name="Chan K.G."/>
        </authorList>
    </citation>
    <scope>NUCLEOTIDE SEQUENCE</scope>
    <source>
        <strain evidence="2">32-07</strain>
    </source>
</reference>